<dbReference type="InterPro" id="IPR000668">
    <property type="entry name" value="Peptidase_C1A_C"/>
</dbReference>
<dbReference type="InterPro" id="IPR025661">
    <property type="entry name" value="Pept_asp_AS"/>
</dbReference>
<organism evidence="4 5">
    <name type="scientific">Caenorhabditis tropicalis</name>
    <dbReference type="NCBI Taxonomy" id="1561998"/>
    <lineage>
        <taxon>Eukaryota</taxon>
        <taxon>Metazoa</taxon>
        <taxon>Ecdysozoa</taxon>
        <taxon>Nematoda</taxon>
        <taxon>Chromadorea</taxon>
        <taxon>Rhabditida</taxon>
        <taxon>Rhabditina</taxon>
        <taxon>Rhabditomorpha</taxon>
        <taxon>Rhabditoidea</taxon>
        <taxon>Rhabditidae</taxon>
        <taxon>Peloderinae</taxon>
        <taxon>Caenorhabditis</taxon>
    </lineage>
</organism>
<dbReference type="PROSITE" id="PS00640">
    <property type="entry name" value="THIOL_PROTEASE_ASN"/>
    <property type="match status" value="1"/>
</dbReference>
<feature type="chain" id="PRO_5018695205" evidence="2">
    <location>
        <begin position="19"/>
        <end position="320"/>
    </location>
</feature>
<evidence type="ECO:0000259" key="3">
    <source>
        <dbReference type="SMART" id="SM00645"/>
    </source>
</evidence>
<accession>A0A1I7U4G4</accession>
<dbReference type="CDD" id="cd02248">
    <property type="entry name" value="Peptidase_C1A"/>
    <property type="match status" value="1"/>
</dbReference>
<comment type="similarity">
    <text evidence="1">Belongs to the peptidase C1 family.</text>
</comment>
<evidence type="ECO:0000256" key="1">
    <source>
        <dbReference type="ARBA" id="ARBA00008455"/>
    </source>
</evidence>
<proteinExistence type="inferred from homology"/>
<dbReference type="InterPro" id="IPR039417">
    <property type="entry name" value="Peptidase_C1A_papain-like"/>
</dbReference>
<dbReference type="InterPro" id="IPR038765">
    <property type="entry name" value="Papain-like_cys_pep_sf"/>
</dbReference>
<reference evidence="5" key="1">
    <citation type="submission" date="2016-11" db="UniProtKB">
        <authorList>
            <consortium name="WormBaseParasite"/>
        </authorList>
    </citation>
    <scope>IDENTIFICATION</scope>
</reference>
<dbReference type="InterPro" id="IPR013128">
    <property type="entry name" value="Peptidase_C1A"/>
</dbReference>
<dbReference type="eggNOG" id="KOG1543">
    <property type="taxonomic scope" value="Eukaryota"/>
</dbReference>
<protein>
    <submittedName>
        <fullName evidence="5">Pept_C1 domain-containing protein</fullName>
    </submittedName>
</protein>
<dbReference type="PRINTS" id="PR00705">
    <property type="entry name" value="PAPAIN"/>
</dbReference>
<dbReference type="SUPFAM" id="SSF54001">
    <property type="entry name" value="Cysteine proteinases"/>
    <property type="match status" value="1"/>
</dbReference>
<sequence length="320" mass="36132">MIILILTGLLSCIRKTRLNKESQAAGHDTTFGINKFADLSSGEFNGRLSHTKPNNTGIPVLDASFFRQAVTNKTRHKRRSTRYPDYLDLRTMKVNGDKIVGRVKNQGECACCWGFAVTALIETVNAVATGEFTSLSDQELCDCGTEGTPGCKGGNLNLGVRYVRQYGLTTDELYTYDQDRAKVGRRCRVAEYRRVVPRRAFNFASISARKAEEEIIKVLNEWKVPVAVYFMVGESLRLYKKGMIVKDDCNPRAKDAAWHAGVIVGYDTIADENGREYDYWIIKNSWDDDWGESGYFRVIRGADWCAIEESPVTGRMDSYY</sequence>
<feature type="signal peptide" evidence="2">
    <location>
        <begin position="1"/>
        <end position="18"/>
    </location>
</feature>
<dbReference type="GO" id="GO:0008234">
    <property type="term" value="F:cysteine-type peptidase activity"/>
    <property type="evidence" value="ECO:0007669"/>
    <property type="project" value="InterPro"/>
</dbReference>
<dbReference type="Gene3D" id="3.90.70.10">
    <property type="entry name" value="Cysteine proteinases"/>
    <property type="match status" value="1"/>
</dbReference>
<evidence type="ECO:0000313" key="5">
    <source>
        <dbReference type="WBParaSite" id="Csp11.Scaffold629.g14757.t1"/>
    </source>
</evidence>
<dbReference type="AlphaFoldDB" id="A0A1I7U4G4"/>
<name>A0A1I7U4G4_9PELO</name>
<keyword evidence="2" id="KW-0732">Signal</keyword>
<keyword evidence="4" id="KW-1185">Reference proteome</keyword>
<dbReference type="WBParaSite" id="Csp11.Scaffold629.g14757.t1">
    <property type="protein sequence ID" value="Csp11.Scaffold629.g14757.t1"/>
    <property type="gene ID" value="Csp11.Scaffold629.g14757"/>
</dbReference>
<dbReference type="Pfam" id="PF00112">
    <property type="entry name" value="Peptidase_C1"/>
    <property type="match status" value="1"/>
</dbReference>
<dbReference type="STRING" id="1561998.A0A1I7U4G4"/>
<dbReference type="Proteomes" id="UP000095282">
    <property type="component" value="Unplaced"/>
</dbReference>
<evidence type="ECO:0000256" key="2">
    <source>
        <dbReference type="SAM" id="SignalP"/>
    </source>
</evidence>
<evidence type="ECO:0000313" key="4">
    <source>
        <dbReference type="Proteomes" id="UP000095282"/>
    </source>
</evidence>
<dbReference type="GO" id="GO:0006508">
    <property type="term" value="P:proteolysis"/>
    <property type="evidence" value="ECO:0007669"/>
    <property type="project" value="InterPro"/>
</dbReference>
<dbReference type="SMART" id="SM00645">
    <property type="entry name" value="Pept_C1"/>
    <property type="match status" value="1"/>
</dbReference>
<feature type="domain" description="Peptidase C1A papain C-terminal" evidence="3">
    <location>
        <begin position="83"/>
        <end position="315"/>
    </location>
</feature>
<dbReference type="FunFam" id="3.90.70.10:FF:000103">
    <property type="entry name" value="Hypothetical LOC496748"/>
    <property type="match status" value="1"/>
</dbReference>
<dbReference type="PANTHER" id="PTHR12411">
    <property type="entry name" value="CYSTEINE PROTEASE FAMILY C1-RELATED"/>
    <property type="match status" value="1"/>
</dbReference>